<evidence type="ECO:0000256" key="1">
    <source>
        <dbReference type="SAM" id="MobiDB-lite"/>
    </source>
</evidence>
<evidence type="ECO:0000313" key="4">
    <source>
        <dbReference type="Proteomes" id="UP000235023"/>
    </source>
</evidence>
<keyword evidence="2" id="KW-1133">Transmembrane helix</keyword>
<protein>
    <submittedName>
        <fullName evidence="3">Uncharacterized protein</fullName>
    </submittedName>
</protein>
<feature type="compositionally biased region" description="Basic and acidic residues" evidence="1">
    <location>
        <begin position="49"/>
        <end position="77"/>
    </location>
</feature>
<dbReference type="AlphaFoldDB" id="A0A2J5HNM5"/>
<dbReference type="Proteomes" id="UP000235023">
    <property type="component" value="Unassembled WGS sequence"/>
</dbReference>
<sequence>MLDGGDQDRCRSASHMDGIKVSRTDMWMYIVMTTPLVVAFTKRSRPLLKQREEDEYNKSYERETDKRQSKSITRETV</sequence>
<dbReference type="EMBL" id="KZ559570">
    <property type="protein sequence ID" value="PLN78814.1"/>
    <property type="molecule type" value="Genomic_DNA"/>
</dbReference>
<gene>
    <name evidence="3" type="ORF">BDW42DRAFT_138488</name>
</gene>
<proteinExistence type="predicted"/>
<feature type="region of interest" description="Disordered" evidence="1">
    <location>
        <begin position="48"/>
        <end position="77"/>
    </location>
</feature>
<organism evidence="3 4">
    <name type="scientific">Aspergillus taichungensis</name>
    <dbReference type="NCBI Taxonomy" id="482145"/>
    <lineage>
        <taxon>Eukaryota</taxon>
        <taxon>Fungi</taxon>
        <taxon>Dikarya</taxon>
        <taxon>Ascomycota</taxon>
        <taxon>Pezizomycotina</taxon>
        <taxon>Eurotiomycetes</taxon>
        <taxon>Eurotiomycetidae</taxon>
        <taxon>Eurotiales</taxon>
        <taxon>Aspergillaceae</taxon>
        <taxon>Aspergillus</taxon>
        <taxon>Aspergillus subgen. Circumdati</taxon>
    </lineage>
</organism>
<keyword evidence="2" id="KW-0812">Transmembrane</keyword>
<accession>A0A2J5HNM5</accession>
<name>A0A2J5HNM5_9EURO</name>
<keyword evidence="4" id="KW-1185">Reference proteome</keyword>
<evidence type="ECO:0000313" key="3">
    <source>
        <dbReference type="EMBL" id="PLN78814.1"/>
    </source>
</evidence>
<keyword evidence="2" id="KW-0472">Membrane</keyword>
<evidence type="ECO:0000256" key="2">
    <source>
        <dbReference type="SAM" id="Phobius"/>
    </source>
</evidence>
<reference evidence="4" key="1">
    <citation type="submission" date="2017-12" db="EMBL/GenBank/DDBJ databases">
        <authorList>
            <consortium name="DOE Joint Genome Institute"/>
            <person name="Mondo S.J."/>
            <person name="Kjaerbolling I."/>
            <person name="Vesth T.C."/>
            <person name="Frisvad J.C."/>
            <person name="Nybo J.L."/>
            <person name="Theobald S."/>
            <person name="Kuo A."/>
            <person name="Bowyer P."/>
            <person name="Matsuda Y."/>
            <person name="Lyhne E.K."/>
            <person name="Kogle M.E."/>
            <person name="Clum A."/>
            <person name="Lipzen A."/>
            <person name="Salamov A."/>
            <person name="Ngan C.Y."/>
            <person name="Daum C."/>
            <person name="Chiniquy J."/>
            <person name="Barry K."/>
            <person name="LaButti K."/>
            <person name="Haridas S."/>
            <person name="Simmons B.A."/>
            <person name="Magnuson J.K."/>
            <person name="Mortensen U.H."/>
            <person name="Larsen T.O."/>
            <person name="Grigoriev I.V."/>
            <person name="Baker S.E."/>
            <person name="Andersen M.R."/>
            <person name="Nordberg H.P."/>
            <person name="Cantor M.N."/>
            <person name="Hua S.X."/>
        </authorList>
    </citation>
    <scope>NUCLEOTIDE SEQUENCE [LARGE SCALE GENOMIC DNA]</scope>
    <source>
        <strain evidence="4">IBT 19404</strain>
    </source>
</reference>
<feature type="transmembrane region" description="Helical" evidence="2">
    <location>
        <begin position="26"/>
        <end position="41"/>
    </location>
</feature>